<gene>
    <name evidence="1" type="ORF">PAI11_14080</name>
</gene>
<comment type="caution">
    <text evidence="1">The sequence shown here is derived from an EMBL/GenBank/DDBJ whole genome shotgun (WGS) entry which is preliminary data.</text>
</comment>
<evidence type="ECO:0008006" key="3">
    <source>
        <dbReference type="Google" id="ProtNLM"/>
    </source>
</evidence>
<dbReference type="RefSeq" id="WP_007572493.1">
    <property type="nucleotide sequence ID" value="NZ_AGUD01000075.1"/>
</dbReference>
<dbReference type="OrthoDB" id="9808993at2"/>
<evidence type="ECO:0000313" key="1">
    <source>
        <dbReference type="EMBL" id="EHN11709.1"/>
    </source>
</evidence>
<dbReference type="SUPFAM" id="SSF109604">
    <property type="entry name" value="HD-domain/PDEase-like"/>
    <property type="match status" value="1"/>
</dbReference>
<dbReference type="PIRSF" id="PIRSF035170">
    <property type="entry name" value="HD_phosphohydro"/>
    <property type="match status" value="1"/>
</dbReference>
<dbReference type="Gene3D" id="1.10.3210.10">
    <property type="entry name" value="Hypothetical protein af1432"/>
    <property type="match status" value="1"/>
</dbReference>
<dbReference type="AlphaFoldDB" id="H0E3N6"/>
<organism evidence="1 2">
    <name type="scientific">Patulibacter medicamentivorans</name>
    <dbReference type="NCBI Taxonomy" id="1097667"/>
    <lineage>
        <taxon>Bacteria</taxon>
        <taxon>Bacillati</taxon>
        <taxon>Actinomycetota</taxon>
        <taxon>Thermoleophilia</taxon>
        <taxon>Solirubrobacterales</taxon>
        <taxon>Patulibacteraceae</taxon>
        <taxon>Patulibacter</taxon>
    </lineage>
</organism>
<dbReference type="PANTHER" id="PTHR21174">
    <property type="match status" value="1"/>
</dbReference>
<name>H0E3N6_9ACTN</name>
<accession>H0E3N6</accession>
<dbReference type="InterPro" id="IPR009218">
    <property type="entry name" value="HD_phosphohydro"/>
</dbReference>
<keyword evidence="2" id="KW-1185">Reference proteome</keyword>
<reference evidence="1 2" key="1">
    <citation type="journal article" date="2013" name="Biodegradation">
        <title>Quantitative proteomic analysis of ibuprofen-degrading Patulibacter sp. strain I11.</title>
        <authorList>
            <person name="Almeida B."/>
            <person name="Kjeldal H."/>
            <person name="Lolas I."/>
            <person name="Knudsen A.D."/>
            <person name="Carvalho G."/>
            <person name="Nielsen K.L."/>
            <person name="Barreto Crespo M.T."/>
            <person name="Stensballe A."/>
            <person name="Nielsen J.L."/>
        </authorList>
    </citation>
    <scope>NUCLEOTIDE SEQUENCE [LARGE SCALE GENOMIC DNA]</scope>
    <source>
        <strain evidence="1 2">I11</strain>
    </source>
</reference>
<evidence type="ECO:0000313" key="2">
    <source>
        <dbReference type="Proteomes" id="UP000005143"/>
    </source>
</evidence>
<dbReference type="PANTHER" id="PTHR21174:SF0">
    <property type="entry name" value="HD PHOSPHOHYDROLASE FAMILY PROTEIN-RELATED"/>
    <property type="match status" value="1"/>
</dbReference>
<protein>
    <recommendedName>
        <fullName evidence="3">Metal-dependent HD superfamily phosphohydrolase</fullName>
    </recommendedName>
</protein>
<dbReference type="EMBL" id="AGUD01000075">
    <property type="protein sequence ID" value="EHN11709.1"/>
    <property type="molecule type" value="Genomic_DNA"/>
</dbReference>
<proteinExistence type="predicted"/>
<sequence length="211" mass="23869">MRGDLYGRFAGICHGCGWVGRTEDVFDLLWDAYSQPHRRYHDVDHLDHVLREVDRIAPEGARDEDRMAVVLAAFFHDVVYDPRRQDNERRSADMARRVLDQRGVAPTVVAAACDAILATDPAHDGERGLVARWLGDADLAILASPEQEYDRYVDQVRGEYAHVPEELWITGRAQVLRSLLARAALFTLGDQADAERRARGNLRRELATLPI</sequence>
<dbReference type="Proteomes" id="UP000005143">
    <property type="component" value="Unassembled WGS sequence"/>
</dbReference>